<dbReference type="GO" id="GO:0003676">
    <property type="term" value="F:nucleic acid binding"/>
    <property type="evidence" value="ECO:0007669"/>
    <property type="project" value="InterPro"/>
</dbReference>
<reference evidence="6 7" key="1">
    <citation type="submission" date="2014-07" db="EMBL/GenBank/DDBJ databases">
        <title>Tepidicaulis marinum gen. nov., sp. nov., a novel marine bacterium denitrifying nitrate to nitrous oxide strictly under microaerobic conditions.</title>
        <authorList>
            <person name="Takeuchi M."/>
            <person name="Yamagishi T."/>
            <person name="Kamagata Y."/>
            <person name="Oshima K."/>
            <person name="Hattori M."/>
            <person name="Katayama T."/>
            <person name="Hanada S."/>
            <person name="Tamaki H."/>
            <person name="Marumo K."/>
            <person name="Maeda H."/>
            <person name="Nedachi M."/>
            <person name="Iwasaki W."/>
            <person name="Suwa Y."/>
            <person name="Sakata S."/>
        </authorList>
    </citation>
    <scope>NUCLEOTIDE SEQUENCE [LARGE SCALE GENOMIC DNA]</scope>
    <source>
        <strain evidence="6 7">MA2</strain>
    </source>
</reference>
<comment type="similarity">
    <text evidence="4">Belongs to the helicase family. DinG subfamily.</text>
</comment>
<evidence type="ECO:0000256" key="4">
    <source>
        <dbReference type="ARBA" id="ARBA00038058"/>
    </source>
</evidence>
<dbReference type="GO" id="GO:0016818">
    <property type="term" value="F:hydrolase activity, acting on acid anhydrides, in phosphorus-containing anhydrides"/>
    <property type="evidence" value="ECO:0007669"/>
    <property type="project" value="InterPro"/>
</dbReference>
<dbReference type="SUPFAM" id="SSF52540">
    <property type="entry name" value="P-loop containing nucleoside triphosphate hydrolases"/>
    <property type="match status" value="1"/>
</dbReference>
<keyword evidence="2" id="KW-0378">Hydrolase</keyword>
<protein>
    <submittedName>
        <fullName evidence="6">Helicase c2</fullName>
    </submittedName>
</protein>
<evidence type="ECO:0000313" key="7">
    <source>
        <dbReference type="Proteomes" id="UP000028702"/>
    </source>
</evidence>
<feature type="domain" description="Helicase ATP-binding" evidence="5">
    <location>
        <begin position="216"/>
        <end position="514"/>
    </location>
</feature>
<dbReference type="InterPro" id="IPR014013">
    <property type="entry name" value="Helic_SF1/SF2_ATP-bd_DinG/Rad3"/>
</dbReference>
<dbReference type="AlphaFoldDB" id="A0A081BBZ7"/>
<dbReference type="InterPro" id="IPR027417">
    <property type="entry name" value="P-loop_NTPase"/>
</dbReference>
<dbReference type="PANTHER" id="PTHR11472:SF34">
    <property type="entry name" value="REGULATOR OF TELOMERE ELONGATION HELICASE 1"/>
    <property type="match status" value="1"/>
</dbReference>
<dbReference type="InterPro" id="IPR006555">
    <property type="entry name" value="ATP-dep_Helicase_C"/>
</dbReference>
<keyword evidence="1" id="KW-0547">Nucleotide-binding</keyword>
<dbReference type="STRING" id="1333998.M2A_2064"/>
<dbReference type="Proteomes" id="UP000028702">
    <property type="component" value="Unassembled WGS sequence"/>
</dbReference>
<dbReference type="Pfam" id="PF13307">
    <property type="entry name" value="Helicase_C_2"/>
    <property type="match status" value="1"/>
</dbReference>
<dbReference type="PROSITE" id="PS51193">
    <property type="entry name" value="HELICASE_ATP_BIND_2"/>
    <property type="match status" value="1"/>
</dbReference>
<keyword evidence="6" id="KW-0347">Helicase</keyword>
<evidence type="ECO:0000256" key="3">
    <source>
        <dbReference type="ARBA" id="ARBA00022840"/>
    </source>
</evidence>
<keyword evidence="7" id="KW-1185">Reference proteome</keyword>
<comment type="caution">
    <text evidence="6">The sequence shown here is derived from an EMBL/GenBank/DDBJ whole genome shotgun (WGS) entry which is preliminary data.</text>
</comment>
<dbReference type="EMBL" id="BBIO01000010">
    <property type="protein sequence ID" value="GAK45565.1"/>
    <property type="molecule type" value="Genomic_DNA"/>
</dbReference>
<evidence type="ECO:0000259" key="5">
    <source>
        <dbReference type="PROSITE" id="PS51193"/>
    </source>
</evidence>
<dbReference type="eggNOG" id="COG1199">
    <property type="taxonomic scope" value="Bacteria"/>
</dbReference>
<dbReference type="GO" id="GO:0003678">
    <property type="term" value="F:DNA helicase activity"/>
    <property type="evidence" value="ECO:0007669"/>
    <property type="project" value="TreeGrafter"/>
</dbReference>
<dbReference type="GO" id="GO:0006139">
    <property type="term" value="P:nucleobase-containing compound metabolic process"/>
    <property type="evidence" value="ECO:0007669"/>
    <property type="project" value="InterPro"/>
</dbReference>
<evidence type="ECO:0000256" key="1">
    <source>
        <dbReference type="ARBA" id="ARBA00022741"/>
    </source>
</evidence>
<keyword evidence="3" id="KW-0067">ATP-binding</keyword>
<dbReference type="InterPro" id="IPR045028">
    <property type="entry name" value="DinG/Rad3-like"/>
</dbReference>
<dbReference type="PANTHER" id="PTHR11472">
    <property type="entry name" value="DNA REPAIR DEAD HELICASE RAD3/XP-D SUBFAMILY MEMBER"/>
    <property type="match status" value="1"/>
</dbReference>
<proteinExistence type="inferred from homology"/>
<organism evidence="6 7">
    <name type="scientific">Tepidicaulis marinus</name>
    <dbReference type="NCBI Taxonomy" id="1333998"/>
    <lineage>
        <taxon>Bacteria</taxon>
        <taxon>Pseudomonadati</taxon>
        <taxon>Pseudomonadota</taxon>
        <taxon>Alphaproteobacteria</taxon>
        <taxon>Hyphomicrobiales</taxon>
        <taxon>Parvibaculaceae</taxon>
        <taxon>Tepidicaulis</taxon>
    </lineage>
</organism>
<evidence type="ECO:0000256" key="2">
    <source>
        <dbReference type="ARBA" id="ARBA00022801"/>
    </source>
</evidence>
<dbReference type="RefSeq" id="WP_045446811.1">
    <property type="nucleotide sequence ID" value="NZ_BBIO01000010.1"/>
</dbReference>
<dbReference type="Gene3D" id="3.40.50.300">
    <property type="entry name" value="P-loop containing nucleotide triphosphate hydrolases"/>
    <property type="match status" value="2"/>
</dbReference>
<dbReference type="SMART" id="SM00491">
    <property type="entry name" value="HELICc2"/>
    <property type="match status" value="1"/>
</dbReference>
<sequence>MSAAPPFDSPPNGASILLPDTKALGLKARGAVLVSTDGEVDELSAREAGEKLASAPLLLCHRGFTLRRLTGPRSRAQPHPGTFDILDLFAFVRPARFTLPTPQGLARALGLPVPGEAEAEALFLFEAAEALLGELTSPAYPDKEEARALANALAKAGWSWGEAVLAALGEPPEGRRALSGENGLRIWRKLEEWEERAPPPPPSQDPVPPEAARQRLAELTGPGAEARLSQSDYAARATHAFAPKPAPGMPSLLLAEAGTGIGKTLGYLAPASLWAQTNKGPVWISTFTKNLQRQIDQETRRLFPDPAERQEKVVIRKGRENYLCLLNLEEATNRVPAGTDFIATALIARWALYSRDGDMVGGDFPAWLPAALGRPRLAAEMTDRRGECVYSSCPHYKKCFIEKALRKARHADIVIANHALVLHRAALDFAFHQNGDDTAPAEHAAGAEDELPDHKLLPPRLIFDEGHHLFDAADAAFSGHLSGFEGSDLRRWLRGPEAGRRGRARGLSGRIGDLVAGTPEGEEALQAVLDAAQALPGPGWQSRLNQGQPHGPAERFLAAVHAQVRARGRDEGGFYSVECDVLPVSEGVSEEAPKLDAALSRLERAMRALADILRRTLDEEASSLETATRIRFDAAIRGLDRRAGTAIAGWRHMLKALAGLDIDEAAGDPNPEAPRFTDWFAIERQGGNDVDVGMHRHWIDPTEPLAETVLAPAPGVLITSATLRDEREEETPDDGFAPSWAQAEIRTGAAHLPSASARAYFASPFDYAEQARIFIVRDVDKKNADHVAAAYRELFLASGGGALGLFTAINRLQGVYQRLSEPLEEAGLPLYAQHIDAMDTGTLVDIFRAEEKACLLGTDAVRDGVDVPGRSLRMIVFDRTPWPRPDILHRARREAFGGRKYDEMIVRLRLKQAFGRLIRSAGDKGVFILLDPGLPTRLTTAFPPEVPIERLGLAETLEKVRDFL</sequence>
<dbReference type="GO" id="GO:0005524">
    <property type="term" value="F:ATP binding"/>
    <property type="evidence" value="ECO:0007669"/>
    <property type="project" value="UniProtKB-KW"/>
</dbReference>
<gene>
    <name evidence="6" type="ORF">M2A_2064</name>
</gene>
<name>A0A081BBZ7_9HYPH</name>
<accession>A0A081BBZ7</accession>
<evidence type="ECO:0000313" key="6">
    <source>
        <dbReference type="EMBL" id="GAK45565.1"/>
    </source>
</evidence>